<evidence type="ECO:0000313" key="3">
    <source>
        <dbReference type="Proteomes" id="UP000634136"/>
    </source>
</evidence>
<dbReference type="OrthoDB" id="1435097at2759"/>
<evidence type="ECO:0000259" key="1">
    <source>
        <dbReference type="Pfam" id="PF10536"/>
    </source>
</evidence>
<dbReference type="InterPro" id="IPR044824">
    <property type="entry name" value="MAIN-like"/>
</dbReference>
<gene>
    <name evidence="2" type="ORF">G2W53_003544</name>
</gene>
<dbReference type="GO" id="GO:0010073">
    <property type="term" value="P:meristem maintenance"/>
    <property type="evidence" value="ECO:0007669"/>
    <property type="project" value="InterPro"/>
</dbReference>
<dbReference type="AlphaFoldDB" id="A0A835CH21"/>
<dbReference type="PANTHER" id="PTHR46033">
    <property type="entry name" value="PROTEIN MAIN-LIKE 2"/>
    <property type="match status" value="1"/>
</dbReference>
<reference evidence="2" key="1">
    <citation type="submission" date="2020-09" db="EMBL/GenBank/DDBJ databases">
        <title>Genome-Enabled Discovery of Anthraquinone Biosynthesis in Senna tora.</title>
        <authorList>
            <person name="Kang S.-H."/>
            <person name="Pandey R.P."/>
            <person name="Lee C.-M."/>
            <person name="Sim J.-S."/>
            <person name="Jeong J.-T."/>
            <person name="Choi B.-S."/>
            <person name="Jung M."/>
            <person name="Ginzburg D."/>
            <person name="Zhao K."/>
            <person name="Won S.Y."/>
            <person name="Oh T.-J."/>
            <person name="Yu Y."/>
            <person name="Kim N.-H."/>
            <person name="Lee O.R."/>
            <person name="Lee T.-H."/>
            <person name="Bashyal P."/>
            <person name="Kim T.-S."/>
            <person name="Lee W.-H."/>
            <person name="Kawkins C."/>
            <person name="Kim C.-K."/>
            <person name="Kim J.S."/>
            <person name="Ahn B.O."/>
            <person name="Rhee S.Y."/>
            <person name="Sohng J.K."/>
        </authorList>
    </citation>
    <scope>NUCLEOTIDE SEQUENCE</scope>
    <source>
        <tissue evidence="2">Leaf</tissue>
    </source>
</reference>
<proteinExistence type="predicted"/>
<comment type="caution">
    <text evidence="2">The sequence shown here is derived from an EMBL/GenBank/DDBJ whole genome shotgun (WGS) entry which is preliminary data.</text>
</comment>
<dbReference type="InterPro" id="IPR019557">
    <property type="entry name" value="AminoTfrase-like_pln_mobile"/>
</dbReference>
<accession>A0A835CH21</accession>
<sequence>MNPLRYGQFHVGEDSDFQFVIQRHLKICSEFGLMEFYVEISTHDINMDIENQLSFDYNTQPTPQTDQTLIPSSSRLQIVGTCQPPTKDLGEFSDEDEYEPSVPIRMSHQDKEDDNVGEDVVEEELANFYSQVDVERARGVTGDFGPRSEDVGELYEGMKFPTKAALRRHVKLYHIKNNCTFVVAKSGSNFEDWWCPKFGKECAWRLRATQKVNTYHWEITICPEKHKCVTMTLSQDHPKLDSDVIASFIISIVTLEPDVSVASIIELMNTQFNFEVSYKKAWLAKHKAITRVLVIGRALILSYLGGWLPYNTSYPGQLFNFVINHAHVESLRILAFESFKEFFEHTSHALMHFHTSNQWSKLHYFEFDNALVSALVERWRPETHTFHMTQGECTVTLQDVAILLGLPCVGVPVVGQTCVQWAEVCLGLLGHTPLEGKLRGQRLSIKWLDETFSFANFPLNPTNDDIEHFA</sequence>
<organism evidence="2 3">
    <name type="scientific">Senna tora</name>
    <dbReference type="NCBI Taxonomy" id="362788"/>
    <lineage>
        <taxon>Eukaryota</taxon>
        <taxon>Viridiplantae</taxon>
        <taxon>Streptophyta</taxon>
        <taxon>Embryophyta</taxon>
        <taxon>Tracheophyta</taxon>
        <taxon>Spermatophyta</taxon>
        <taxon>Magnoliopsida</taxon>
        <taxon>eudicotyledons</taxon>
        <taxon>Gunneridae</taxon>
        <taxon>Pentapetalae</taxon>
        <taxon>rosids</taxon>
        <taxon>fabids</taxon>
        <taxon>Fabales</taxon>
        <taxon>Fabaceae</taxon>
        <taxon>Caesalpinioideae</taxon>
        <taxon>Cassia clade</taxon>
        <taxon>Senna</taxon>
    </lineage>
</organism>
<dbReference type="Proteomes" id="UP000634136">
    <property type="component" value="Unassembled WGS sequence"/>
</dbReference>
<feature type="domain" description="Aminotransferase-like plant mobile" evidence="1">
    <location>
        <begin position="365"/>
        <end position="462"/>
    </location>
</feature>
<dbReference type="PANTHER" id="PTHR46033:SF1">
    <property type="entry name" value="PROTEIN MAIN-LIKE 2"/>
    <property type="match status" value="1"/>
</dbReference>
<evidence type="ECO:0000313" key="2">
    <source>
        <dbReference type="EMBL" id="KAF7841246.1"/>
    </source>
</evidence>
<dbReference type="EMBL" id="JAAIUW010000002">
    <property type="protein sequence ID" value="KAF7841246.1"/>
    <property type="molecule type" value="Genomic_DNA"/>
</dbReference>
<protein>
    <submittedName>
        <fullName evidence="2">Serine/threonine-protein phosphatase 7 long form-like protein</fullName>
    </submittedName>
</protein>
<keyword evidence="3" id="KW-1185">Reference proteome</keyword>
<name>A0A835CH21_9FABA</name>
<dbReference type="Pfam" id="PF10536">
    <property type="entry name" value="PMD"/>
    <property type="match status" value="1"/>
</dbReference>